<protein>
    <submittedName>
        <fullName evidence="3">Uncharacterized protein</fullName>
    </submittedName>
</protein>
<evidence type="ECO:0000256" key="1">
    <source>
        <dbReference type="SAM" id="MobiDB-lite"/>
    </source>
</evidence>
<name>A0ABU2HV58_9RHOB</name>
<organism evidence="3 4">
    <name type="scientific">Paracoccus aurantius</name>
    <dbReference type="NCBI Taxonomy" id="3073814"/>
    <lineage>
        <taxon>Bacteria</taxon>
        <taxon>Pseudomonadati</taxon>
        <taxon>Pseudomonadota</taxon>
        <taxon>Alphaproteobacteria</taxon>
        <taxon>Rhodobacterales</taxon>
        <taxon>Paracoccaceae</taxon>
        <taxon>Paracoccus</taxon>
    </lineage>
</organism>
<gene>
    <name evidence="3" type="ORF">RGQ15_13020</name>
</gene>
<proteinExistence type="predicted"/>
<dbReference type="EMBL" id="JAVQLW010000001">
    <property type="protein sequence ID" value="MDS9468489.1"/>
    <property type="molecule type" value="Genomic_DNA"/>
</dbReference>
<accession>A0ABU2HV58</accession>
<keyword evidence="4" id="KW-1185">Reference proteome</keyword>
<comment type="caution">
    <text evidence="3">The sequence shown here is derived from an EMBL/GenBank/DDBJ whole genome shotgun (WGS) entry which is preliminary data.</text>
</comment>
<evidence type="ECO:0000313" key="3">
    <source>
        <dbReference type="EMBL" id="MDS9468489.1"/>
    </source>
</evidence>
<feature type="compositionally biased region" description="Low complexity" evidence="1">
    <location>
        <begin position="293"/>
        <end position="320"/>
    </location>
</feature>
<feature type="region of interest" description="Disordered" evidence="1">
    <location>
        <begin position="1505"/>
        <end position="1525"/>
    </location>
</feature>
<sequence length="1606" mass="171439">MAYSLRKRIALGLIMALTLGTAGHAQEVLGRYSAMIGAEDRRNSKGAPLTQPGQILAQERANFHRFGIRQQGDESDAYFDQQDMRAALPGLLARGQIEAAARSVITRGGVVTVEILGQGGRPTSLRVSAGPAAPAGTAEGNRAAARIDGNWVFRRAAREDTAMALVAGVDARLMLSCRRPASGAHPSGQFRLTLTAPGIAQIGQETVQLMAAIDGIAQGRLSMTLSRGPLEGAVPASSRLVQSLEAGNRLSLSHGGVLLVEAGLSGSSAALALLSEFCATPLDTPPSAALSAALADAAEPPSTPPTSAEPAGGSAAAGNEPVERGLEGEEEIRRQLALWLLGQRPSLVRTSSFKLPFELPPDYPAYEQPARPDRATLQQTYEFGDLLRRSRIEHLESVAARAASETVPDRITLLVSARLFSPEPGAAGRLRLGGYGKLLVNQDLQESVPAALRTLQLDLGPAMGRVLMRESAPLPLPLPPEIRALDAPLDPTGRPGLEFFPADDQYLKVTLSLSDPRVLLPQDVERVSSSGPVAEIAAQVIEARLYRKPRTRKNEPPAAEVLLATWQRGEVATPATGNLNTLASFAGNYAYGMEDGRLLSMSGTYREAAGMPRTIGPLGISPDAAIRNADLLIRANAVLERGPDRDFSPELLQMLLAQLVDPISRDGMVPPGFFGESGGLNEITRARVLRDAAPKLAAYIRERGPELPLPVRSRGMAELGIYDIGAEVFSYSLRPGELTYLQTPSGNRNLDGALDELTDALPVPLDAAEALLTQLDQDNLPGRSIPARLDMQLVSARALPQSGGPITMEELQRVVLTWEPEQLEITTDLAGEQTLLRHDFAPPAIAVEAEGAVPEAVYDTTAETLLGTWAAHHSTPTEFARRIAADRTFSRRMGQSPQSVIEARALEEAERLIASAQDSFWIGLSVQMGPYDETAQRIPLTDIAVLPIPARIYDDVDGLPTLHFPDRAAFDHLPATPEEYQLIVGIDGGRHALIFASVTLAEEQDRKGILTLKRPDKLLFLREDGNGGVSVTLTKELEAAPQLGLASLAAAETPTSVAPAAPMMTADASEPVAPPTGPLQAFEVPEVLKLDAEGLDLLAISLQPDLYDAPAFRRMFIERLARERADQRAGRGPQWGSFFADPALELTPSLVDALLPDFAAWSKARAAALPDRLLLQVGITGPHPETGCRAARPLPQAAVAERAAVAEVAGILPGVMPAAAISPVSDVTKPGGPVLHVVVGRPGHPSGPGGASDCDFIELRGTASDLASARTGLDAAAAPYVDALIQADMPMVARVTSSGPQAIDYELEPEDIRFHPLSPGAKDQPGLRGVLVIRAGVSAVETWQIDKSNRTTIRAERYDRDDWQSLLPSRDSSAFDILGLRLGSPLAEVEATVAARMPDAIRHVSPPVAQAGIYDHALGFSSADGHEVILSIYNSNDEAAPAVALMRYRFLPSGSATVDAVRQAVSEKYGPPDRDSGDHLAWGVPSQEIDSNQVCGGHKLFRGRNAPRLAPEKSRDEIQAGSPEGTYQAPEWGYYGWPVPFADYPDYQRVQAETYCGPVVLARIRSDVHEPGSVDLTVWILDKPEAERLATEAAKTAVVPELDMDL</sequence>
<feature type="chain" id="PRO_5046707292" evidence="2">
    <location>
        <begin position="26"/>
        <end position="1606"/>
    </location>
</feature>
<evidence type="ECO:0000256" key="2">
    <source>
        <dbReference type="SAM" id="SignalP"/>
    </source>
</evidence>
<dbReference type="RefSeq" id="WP_311160708.1">
    <property type="nucleotide sequence ID" value="NZ_JAVQLW010000001.1"/>
</dbReference>
<dbReference type="Proteomes" id="UP001269144">
    <property type="component" value="Unassembled WGS sequence"/>
</dbReference>
<feature type="signal peptide" evidence="2">
    <location>
        <begin position="1"/>
        <end position="25"/>
    </location>
</feature>
<evidence type="ECO:0000313" key="4">
    <source>
        <dbReference type="Proteomes" id="UP001269144"/>
    </source>
</evidence>
<feature type="region of interest" description="Disordered" evidence="1">
    <location>
        <begin position="293"/>
        <end position="328"/>
    </location>
</feature>
<keyword evidence="2" id="KW-0732">Signal</keyword>
<reference evidence="4" key="1">
    <citation type="submission" date="2023-07" db="EMBL/GenBank/DDBJ databases">
        <title>Paracoccus sp. MBLB3053 whole genome sequence.</title>
        <authorList>
            <person name="Hwang C.Y."/>
            <person name="Cho E.-S."/>
            <person name="Seo M.-J."/>
        </authorList>
    </citation>
    <scope>NUCLEOTIDE SEQUENCE [LARGE SCALE GENOMIC DNA]</scope>
    <source>
        <strain evidence="4">MBLB3053</strain>
    </source>
</reference>